<dbReference type="InterPro" id="IPR001736">
    <property type="entry name" value="PLipase_D/transphosphatidylase"/>
</dbReference>
<protein>
    <submittedName>
        <fullName evidence="2">Cardiolipin synthetase</fullName>
        <ecNumber evidence="2">2.7.8.-</ecNumber>
    </submittedName>
</protein>
<feature type="domain" description="PLD phosphodiesterase" evidence="1">
    <location>
        <begin position="178"/>
        <end position="205"/>
    </location>
</feature>
<keyword evidence="2" id="KW-0808">Transferase</keyword>
<dbReference type="CDD" id="cd09111">
    <property type="entry name" value="PLDc_ymdC_like_1"/>
    <property type="match status" value="1"/>
</dbReference>
<dbReference type="EC" id="2.7.8.-" evidence="2"/>
<sequence length="535" mass="61804">MININRAKSIRGFIAQSIGKAVIFIFSIAALSACTANVKQVSQRFAMSDVDQTYLAKLLAPVTLTQSSTKSGFMLMHSGIDALASIIYLSNTAEKSLDLQYWSFHQDRSGKLVMYHLLKAADRGVKVRLLLDDFFVGGGNANFDTLARHPNIEVKLYNPISRRKWLRSFSMLINFKIANRRMHNKVFIADNRVAIVGGRNIGDAYYMAKKRYFYRDLDLLAIGSVVQKVSSSFDAYWNAKWAVDIKKVNKRIIFSIVYRNKRQQLAQHYARVKESAYWRHVLKSTVVKKLHDATHHFVWAPYKVLYDPPSKVRRFRKRNRQYIEYLMTQHMKQAKSSVKIISPYFVPQWSGMRWIKQLRKKGVDISVLTNSFAANDFSLSHGAYQRYRIELLKAGVKLYEFKRGALQETRKKITWFKKKPASYLHAKSIIIDDRFVYVGSVNYTPRSKLLNTEISIMIDSPVIASELTNTFARLSNNSNSYQLALKRDYVDFEYDEEEQYSVVWGANNRTTEPEVGFLKHLSISLLSLLPIENLL</sequence>
<dbReference type="SMART" id="SM00155">
    <property type="entry name" value="PLDc"/>
    <property type="match status" value="2"/>
</dbReference>
<dbReference type="GO" id="GO:0030572">
    <property type="term" value="F:phosphatidyltransferase activity"/>
    <property type="evidence" value="ECO:0007669"/>
    <property type="project" value="UniProtKB-ARBA"/>
</dbReference>
<dbReference type="Pfam" id="PF13091">
    <property type="entry name" value="PLDc_2"/>
    <property type="match status" value="2"/>
</dbReference>
<accession>A0A3B0YSH2</accession>
<evidence type="ECO:0000259" key="1">
    <source>
        <dbReference type="PROSITE" id="PS50035"/>
    </source>
</evidence>
<dbReference type="InterPro" id="IPR025202">
    <property type="entry name" value="PLD-like_dom"/>
</dbReference>
<dbReference type="Gene3D" id="3.30.870.10">
    <property type="entry name" value="Endonuclease Chain A"/>
    <property type="match status" value="2"/>
</dbReference>
<feature type="domain" description="PLD phosphodiesterase" evidence="1">
    <location>
        <begin position="420"/>
        <end position="447"/>
    </location>
</feature>
<gene>
    <name evidence="2" type="ORF">MNBD_GAMMA12-3980</name>
</gene>
<dbReference type="AlphaFoldDB" id="A0A3B0YSH2"/>
<proteinExistence type="predicted"/>
<evidence type="ECO:0000313" key="2">
    <source>
        <dbReference type="EMBL" id="VAW71436.1"/>
    </source>
</evidence>
<dbReference type="PANTHER" id="PTHR21248:SF12">
    <property type="entry name" value="CARDIOLIPIN SYNTHASE C"/>
    <property type="match status" value="1"/>
</dbReference>
<dbReference type="PROSITE" id="PS51257">
    <property type="entry name" value="PROKAR_LIPOPROTEIN"/>
    <property type="match status" value="1"/>
</dbReference>
<organism evidence="2">
    <name type="scientific">hydrothermal vent metagenome</name>
    <dbReference type="NCBI Taxonomy" id="652676"/>
    <lineage>
        <taxon>unclassified sequences</taxon>
        <taxon>metagenomes</taxon>
        <taxon>ecological metagenomes</taxon>
    </lineage>
</organism>
<dbReference type="SUPFAM" id="SSF56024">
    <property type="entry name" value="Phospholipase D/nuclease"/>
    <property type="match status" value="2"/>
</dbReference>
<dbReference type="PROSITE" id="PS50035">
    <property type="entry name" value="PLD"/>
    <property type="match status" value="2"/>
</dbReference>
<dbReference type="CDD" id="cd09113">
    <property type="entry name" value="PLDc_ymdC_like_2"/>
    <property type="match status" value="1"/>
</dbReference>
<dbReference type="PANTHER" id="PTHR21248">
    <property type="entry name" value="CARDIOLIPIN SYNTHASE"/>
    <property type="match status" value="1"/>
</dbReference>
<name>A0A3B0YSH2_9ZZZZ</name>
<dbReference type="GO" id="GO:0032049">
    <property type="term" value="P:cardiolipin biosynthetic process"/>
    <property type="evidence" value="ECO:0007669"/>
    <property type="project" value="UniProtKB-ARBA"/>
</dbReference>
<reference evidence="2" key="1">
    <citation type="submission" date="2018-06" db="EMBL/GenBank/DDBJ databases">
        <authorList>
            <person name="Zhirakovskaya E."/>
        </authorList>
    </citation>
    <scope>NUCLEOTIDE SEQUENCE</scope>
</reference>
<dbReference type="EMBL" id="UOFL01000021">
    <property type="protein sequence ID" value="VAW71436.1"/>
    <property type="molecule type" value="Genomic_DNA"/>
</dbReference>